<name>A0A7S3ICJ7_9SPIT</name>
<organism evidence="1">
    <name type="scientific">Strombidium inclinatum</name>
    <dbReference type="NCBI Taxonomy" id="197538"/>
    <lineage>
        <taxon>Eukaryota</taxon>
        <taxon>Sar</taxon>
        <taxon>Alveolata</taxon>
        <taxon>Ciliophora</taxon>
        <taxon>Intramacronucleata</taxon>
        <taxon>Spirotrichea</taxon>
        <taxon>Oligotrichia</taxon>
        <taxon>Strombidiidae</taxon>
        <taxon>Strombidium</taxon>
    </lineage>
</organism>
<accession>A0A7S3ICJ7</accession>
<evidence type="ECO:0000313" key="1">
    <source>
        <dbReference type="EMBL" id="CAE0319970.1"/>
    </source>
</evidence>
<dbReference type="EMBL" id="HBIH01001449">
    <property type="protein sequence ID" value="CAE0319970.1"/>
    <property type="molecule type" value="Transcribed_RNA"/>
</dbReference>
<reference evidence="1" key="1">
    <citation type="submission" date="2021-01" db="EMBL/GenBank/DDBJ databases">
        <authorList>
            <person name="Corre E."/>
            <person name="Pelletier E."/>
            <person name="Niang G."/>
            <person name="Scheremetjew M."/>
            <person name="Finn R."/>
            <person name="Kale V."/>
            <person name="Holt S."/>
            <person name="Cochrane G."/>
            <person name="Meng A."/>
            <person name="Brown T."/>
            <person name="Cohen L."/>
        </authorList>
    </citation>
    <scope>NUCLEOTIDE SEQUENCE</scope>
    <source>
        <strain evidence="1">S3</strain>
    </source>
</reference>
<gene>
    <name evidence="1" type="ORF">SINC0208_LOCUS548</name>
</gene>
<dbReference type="AlphaFoldDB" id="A0A7S3ICJ7"/>
<sequence length="111" mass="12207">MGRERFPDHLSVLGLDGVDRMQDLPEVDLVTGRKRSASKVSPPIGVVEQVHEFSEPYSDNLATVIGGAVSEVEVAEKIINDFLFFKTNASVKFLGVEGEGVREHFDVFPFG</sequence>
<proteinExistence type="predicted"/>
<protein>
    <submittedName>
        <fullName evidence="1">Uncharacterized protein</fullName>
    </submittedName>
</protein>